<keyword evidence="5 6" id="KW-0119">Carbohydrate metabolism</keyword>
<keyword evidence="3 6" id="KW-0464">Manganese</keyword>
<dbReference type="SUPFAM" id="SSF53743">
    <property type="entry name" value="FucI/AraA N-terminal and middle domains"/>
    <property type="match status" value="1"/>
</dbReference>
<evidence type="ECO:0000259" key="8">
    <source>
        <dbReference type="Pfam" id="PF11762"/>
    </source>
</evidence>
<dbReference type="InterPro" id="IPR055389">
    <property type="entry name" value="AraA_N"/>
</dbReference>
<name>F5J3C0_9BACT</name>
<dbReference type="EC" id="5.3.1.4" evidence="6"/>
<comment type="caution">
    <text evidence="10">The sequence shown here is derived from an EMBL/GenBank/DDBJ whole genome shotgun (WGS) entry which is preliminary data.</text>
</comment>
<dbReference type="SUPFAM" id="SSF50443">
    <property type="entry name" value="FucI/AraA C-terminal domain-like"/>
    <property type="match status" value="1"/>
</dbReference>
<protein>
    <recommendedName>
        <fullName evidence="6">L-arabinose isomerase</fullName>
        <ecNumber evidence="6">5.3.1.4</ecNumber>
    </recommendedName>
</protein>
<evidence type="ECO:0000256" key="1">
    <source>
        <dbReference type="ARBA" id="ARBA00022723"/>
    </source>
</evidence>
<evidence type="ECO:0000256" key="6">
    <source>
        <dbReference type="HAMAP-Rule" id="MF_00519"/>
    </source>
</evidence>
<evidence type="ECO:0000256" key="3">
    <source>
        <dbReference type="ARBA" id="ARBA00023211"/>
    </source>
</evidence>
<organism evidence="10 11">
    <name type="scientific">Dysgonomonas gadei ATCC BAA-286</name>
    <dbReference type="NCBI Taxonomy" id="742766"/>
    <lineage>
        <taxon>Bacteria</taxon>
        <taxon>Pseudomonadati</taxon>
        <taxon>Bacteroidota</taxon>
        <taxon>Bacteroidia</taxon>
        <taxon>Bacteroidales</taxon>
        <taxon>Dysgonomonadaceae</taxon>
        <taxon>Dysgonomonas</taxon>
    </lineage>
</organism>
<feature type="binding site" evidence="6">
    <location>
        <position position="332"/>
    </location>
    <ligand>
        <name>Mn(2+)</name>
        <dbReference type="ChEBI" id="CHEBI:29035"/>
    </ligand>
</feature>
<dbReference type="InterPro" id="IPR003762">
    <property type="entry name" value="Lara_isomerase"/>
</dbReference>
<dbReference type="InterPro" id="IPR055390">
    <property type="entry name" value="AraA_central"/>
</dbReference>
<feature type="binding site" evidence="6">
    <location>
        <position position="447"/>
    </location>
    <ligand>
        <name>Mn(2+)</name>
        <dbReference type="ChEBI" id="CHEBI:29035"/>
    </ligand>
</feature>
<dbReference type="InterPro" id="IPR024664">
    <property type="entry name" value="Ara_Isoase_C"/>
</dbReference>
<feature type="domain" description="L-arabinose isomerase C-terminal" evidence="8">
    <location>
        <begin position="327"/>
        <end position="469"/>
    </location>
</feature>
<keyword evidence="2 6" id="KW-0054">Arabinose catabolism</keyword>
<feature type="binding site" evidence="6">
    <location>
        <position position="305"/>
    </location>
    <ligand>
        <name>Mn(2+)</name>
        <dbReference type="ChEBI" id="CHEBI:29035"/>
    </ligand>
</feature>
<keyword evidence="1 6" id="KW-0479">Metal-binding</keyword>
<evidence type="ECO:0000256" key="4">
    <source>
        <dbReference type="ARBA" id="ARBA00023235"/>
    </source>
</evidence>
<feature type="domain" description="L-arabinose isomerase central" evidence="9">
    <location>
        <begin position="177"/>
        <end position="323"/>
    </location>
</feature>
<dbReference type="PANTHER" id="PTHR38464:SF1">
    <property type="entry name" value="L-ARABINOSE ISOMERASE"/>
    <property type="match status" value="1"/>
</dbReference>
<dbReference type="UniPathway" id="UPA00145">
    <property type="reaction ID" value="UER00565"/>
</dbReference>
<evidence type="ECO:0000313" key="10">
    <source>
        <dbReference type="EMBL" id="EGJ99778.1"/>
    </source>
</evidence>
<accession>F5J3C0</accession>
<dbReference type="GO" id="GO:0008733">
    <property type="term" value="F:L-arabinose isomerase activity"/>
    <property type="evidence" value="ECO:0007669"/>
    <property type="project" value="UniProtKB-UniRule"/>
</dbReference>
<dbReference type="InterPro" id="IPR009015">
    <property type="entry name" value="Fucose_isomerase_N/cen_sf"/>
</dbReference>
<comment type="function">
    <text evidence="6">Catalyzes the conversion of L-arabinose to L-ribulose.</text>
</comment>
<dbReference type="NCBIfam" id="NF002795">
    <property type="entry name" value="PRK02929.1"/>
    <property type="match status" value="1"/>
</dbReference>
<evidence type="ECO:0000259" key="7">
    <source>
        <dbReference type="Pfam" id="PF02610"/>
    </source>
</evidence>
<feature type="domain" description="L-arabinose isomerase N-terminal" evidence="7">
    <location>
        <begin position="7"/>
        <end position="173"/>
    </location>
</feature>
<dbReference type="PANTHER" id="PTHR38464">
    <property type="entry name" value="L-ARABINOSE ISOMERASE"/>
    <property type="match status" value="1"/>
</dbReference>
<dbReference type="GO" id="GO:0019569">
    <property type="term" value="P:L-arabinose catabolic process to D-xylulose 5-phosphate"/>
    <property type="evidence" value="ECO:0007669"/>
    <property type="project" value="UniProtKB-UniRule"/>
</dbReference>
<keyword evidence="11" id="KW-1185">Reference proteome</keyword>
<dbReference type="AlphaFoldDB" id="F5J3C0"/>
<dbReference type="PIRSF" id="PIRSF001478">
    <property type="entry name" value="L-ara_isomerase"/>
    <property type="match status" value="1"/>
</dbReference>
<dbReference type="GO" id="GO:0030145">
    <property type="term" value="F:manganese ion binding"/>
    <property type="evidence" value="ECO:0007669"/>
    <property type="project" value="UniProtKB-UniRule"/>
</dbReference>
<dbReference type="InterPro" id="IPR004216">
    <property type="entry name" value="Fuc/Ara_isomerase_C"/>
</dbReference>
<dbReference type="Pfam" id="PF02610">
    <property type="entry name" value="AraA_N"/>
    <property type="match status" value="1"/>
</dbReference>
<dbReference type="RefSeq" id="WP_006801371.1">
    <property type="nucleotide sequence ID" value="NZ_GL891992.1"/>
</dbReference>
<dbReference type="GO" id="GO:0005829">
    <property type="term" value="C:cytosol"/>
    <property type="evidence" value="ECO:0007669"/>
    <property type="project" value="TreeGrafter"/>
</dbReference>
<dbReference type="Pfam" id="PF24856">
    <property type="entry name" value="AraA_central"/>
    <property type="match status" value="1"/>
</dbReference>
<evidence type="ECO:0000313" key="11">
    <source>
        <dbReference type="Proteomes" id="UP000004913"/>
    </source>
</evidence>
<evidence type="ECO:0000256" key="5">
    <source>
        <dbReference type="ARBA" id="ARBA00023277"/>
    </source>
</evidence>
<evidence type="ECO:0000256" key="2">
    <source>
        <dbReference type="ARBA" id="ARBA00022935"/>
    </source>
</evidence>
<dbReference type="InterPro" id="IPR038583">
    <property type="entry name" value="AraA_N_sf"/>
</dbReference>
<proteinExistence type="inferred from homology"/>
<comment type="pathway">
    <text evidence="6">Carbohydrate degradation; L-arabinose degradation via L-ribulose; D-xylulose 5-phosphate from L-arabinose (bacterial route): step 1/3.</text>
</comment>
<comment type="cofactor">
    <cofactor evidence="6">
        <name>Mn(2+)</name>
        <dbReference type="ChEBI" id="CHEBI:29035"/>
    </cofactor>
    <text evidence="6">Binds 1 Mn(2+) ion per subunit.</text>
</comment>
<dbReference type="STRING" id="742766.HMPREF9455_03837"/>
<gene>
    <name evidence="6" type="primary">araA</name>
    <name evidence="10" type="ORF">HMPREF9455_03837</name>
</gene>
<dbReference type="HOGENOM" id="CLU_045663_0_0_10"/>
<dbReference type="eggNOG" id="COG2160">
    <property type="taxonomic scope" value="Bacteria"/>
</dbReference>
<feature type="binding site" evidence="6">
    <location>
        <position position="349"/>
    </location>
    <ligand>
        <name>Mn(2+)</name>
        <dbReference type="ChEBI" id="CHEBI:29035"/>
    </ligand>
</feature>
<comment type="catalytic activity">
    <reaction evidence="6">
        <text>beta-L-arabinopyranose = L-ribulose</text>
        <dbReference type="Rhea" id="RHEA:14821"/>
        <dbReference type="ChEBI" id="CHEBI:16880"/>
        <dbReference type="ChEBI" id="CHEBI:40886"/>
        <dbReference type="EC" id="5.3.1.4"/>
    </reaction>
</comment>
<sequence>MDFKDLEVWFVTGAQLLYGGDAVVAVDSHSTQMVKALNDSGKLPVKIVYKGTANSSPEVEKVFKEANNDSKCVGVITWMHTFSPAKMWIKGLQNLRKPLMHLHTQFNKEIPWNEIDMDFMNLNQSAHGDREFGHMVSRMRKNRKVVVGHWSDEGVQAKIANWMRVCAGWADSQDMLIIRFGDNMNNVAVTDGDKVEAEMRLGYHVDNAPIATLVPYVEAVTDAEIDALITEYEKIYDFAADSKKGAEKHQFVRDAAAQEIGLRRFLQDKGAKGFTTSFNELAGMKQLMGFASQRLMAEGYGFGAEGDWKSAALVRTMWVMGQGLPGGQSFLEDYTLNFDGENSTILQSHMLEINPDITGTKPRIEVHFLGIGDARTCARLVFQAHKGEGVAATIVDMGNRFRMIVNEVKVVEPKPLPKLPVACALWKPMPNLEVGAGAWILAGGTHHSSFSFSVTTEMLEDYADIAGIELVTIDENTTINNFKFELKVNEVYYLLNKSLN</sequence>
<keyword evidence="4 6" id="KW-0413">Isomerase</keyword>
<comment type="similarity">
    <text evidence="6">Belongs to the arabinose isomerase family.</text>
</comment>
<dbReference type="Proteomes" id="UP000004913">
    <property type="component" value="Unassembled WGS sequence"/>
</dbReference>
<dbReference type="OrthoDB" id="9765600at2"/>
<reference evidence="10 11" key="1">
    <citation type="submission" date="2011-04" db="EMBL/GenBank/DDBJ databases">
        <title>The Genome Sequence of Dysgonomonas gadei ATCC BAA-286.</title>
        <authorList>
            <consortium name="The Broad Institute Genome Sequencing Platform"/>
            <person name="Earl A."/>
            <person name="Ward D."/>
            <person name="Feldgarden M."/>
            <person name="Gevers D."/>
            <person name="Pudlo N."/>
            <person name="Martens E."/>
            <person name="Allen-Vercoe E."/>
            <person name="Young S.K."/>
            <person name="Zeng Q."/>
            <person name="Gargeya S."/>
            <person name="Fitzgerald M."/>
            <person name="Haas B."/>
            <person name="Abouelleil A."/>
            <person name="Alvarado L."/>
            <person name="Arachchi H.M."/>
            <person name="Berlin A."/>
            <person name="Brown A."/>
            <person name="Chapman S.B."/>
            <person name="Chen Z."/>
            <person name="Dunbar C."/>
            <person name="Freedman E."/>
            <person name="Gearin G."/>
            <person name="Gellesch M."/>
            <person name="Goldberg J."/>
            <person name="Griggs A."/>
            <person name="Gujja S."/>
            <person name="Heiman D."/>
            <person name="Howarth C."/>
            <person name="Larson L."/>
            <person name="Lui A."/>
            <person name="MacDonald P.J.P."/>
            <person name="Mehta T."/>
            <person name="Montmayeur A."/>
            <person name="Murphy C."/>
            <person name="Neiman D."/>
            <person name="Pearson M."/>
            <person name="Priest M."/>
            <person name="Roberts A."/>
            <person name="Saif S."/>
            <person name="Shea T."/>
            <person name="Shenoy N."/>
            <person name="Sisk P."/>
            <person name="Stolte C."/>
            <person name="Sykes S."/>
            <person name="Yandava C."/>
            <person name="Wortman J."/>
            <person name="Nusbaum C."/>
            <person name="Birren B."/>
        </authorList>
    </citation>
    <scope>NUCLEOTIDE SEQUENCE [LARGE SCALE GENOMIC DNA]</scope>
    <source>
        <strain evidence="10 11">ATCC BAA-286</strain>
    </source>
</reference>
<dbReference type="EMBL" id="ADLV01000052">
    <property type="protein sequence ID" value="EGJ99778.1"/>
    <property type="molecule type" value="Genomic_DNA"/>
</dbReference>
<evidence type="ECO:0000259" key="9">
    <source>
        <dbReference type="Pfam" id="PF24856"/>
    </source>
</evidence>
<dbReference type="HAMAP" id="MF_00519">
    <property type="entry name" value="Arabinose_Isome"/>
    <property type="match status" value="1"/>
</dbReference>
<dbReference type="Pfam" id="PF11762">
    <property type="entry name" value="Arabinose_Iso_C"/>
    <property type="match status" value="1"/>
</dbReference>
<dbReference type="Gene3D" id="3.40.50.10940">
    <property type="match status" value="1"/>
</dbReference>